<accession>A0A8K0MV43</accession>
<dbReference type="Proteomes" id="UP000797356">
    <property type="component" value="Chromosome 1"/>
</dbReference>
<feature type="coiled-coil region" evidence="1">
    <location>
        <begin position="46"/>
        <end position="94"/>
    </location>
</feature>
<keyword evidence="1" id="KW-0175">Coiled coil</keyword>
<sequence>MVVEFMERAAVIEAITQAAEGSHYLNGFFNFAKGPRAEINKTIHLAEVVEKKASEAKEKASKATTKYLEVEKARDEVITEVERLKAELEGAEDQPWAKSKVVIAVDAPAIIDAPPTEDVSLPKA</sequence>
<evidence type="ECO:0000256" key="1">
    <source>
        <dbReference type="SAM" id="Coils"/>
    </source>
</evidence>
<comment type="caution">
    <text evidence="2">The sequence shown here is derived from an EMBL/GenBank/DDBJ whole genome shotgun (WGS) entry which is preliminary data.</text>
</comment>
<reference evidence="2" key="2">
    <citation type="submission" date="2019-07" db="EMBL/GenBank/DDBJ databases">
        <authorList>
            <person name="Yang Y."/>
            <person name="Bocs S."/>
            <person name="Baudouin L."/>
        </authorList>
    </citation>
    <scope>NUCLEOTIDE SEQUENCE</scope>
    <source>
        <tissue evidence="2">Spear leaf of Hainan Tall coconut</tissue>
    </source>
</reference>
<keyword evidence="3" id="KW-1185">Reference proteome</keyword>
<dbReference type="EMBL" id="CM017872">
    <property type="protein sequence ID" value="KAG1327223.1"/>
    <property type="molecule type" value="Genomic_DNA"/>
</dbReference>
<dbReference type="AlphaFoldDB" id="A0A8K0MV43"/>
<gene>
    <name evidence="2" type="ORF">COCNU_01G011570</name>
</gene>
<reference evidence="2" key="1">
    <citation type="journal article" date="2017" name="Gigascience">
        <title>The genome draft of coconut (Cocos nucifera).</title>
        <authorList>
            <person name="Xiao Y."/>
            <person name="Xu P."/>
            <person name="Fan H."/>
            <person name="Baudouin L."/>
            <person name="Xia W."/>
            <person name="Bocs S."/>
            <person name="Xu J."/>
            <person name="Li Q."/>
            <person name="Guo A."/>
            <person name="Zhou L."/>
            <person name="Li J."/>
            <person name="Wu Y."/>
            <person name="Ma Z."/>
            <person name="Armero A."/>
            <person name="Issali A.E."/>
            <person name="Liu N."/>
            <person name="Peng M."/>
            <person name="Yang Y."/>
        </authorList>
    </citation>
    <scope>NUCLEOTIDE SEQUENCE</scope>
    <source>
        <tissue evidence="2">Spear leaf of Hainan Tall coconut</tissue>
    </source>
</reference>
<proteinExistence type="predicted"/>
<evidence type="ECO:0000313" key="3">
    <source>
        <dbReference type="Proteomes" id="UP000797356"/>
    </source>
</evidence>
<name>A0A8K0MV43_COCNU</name>
<protein>
    <submittedName>
        <fullName evidence="2">Uncharacterized protein</fullName>
    </submittedName>
</protein>
<organism evidence="2 3">
    <name type="scientific">Cocos nucifera</name>
    <name type="common">Coconut palm</name>
    <dbReference type="NCBI Taxonomy" id="13894"/>
    <lineage>
        <taxon>Eukaryota</taxon>
        <taxon>Viridiplantae</taxon>
        <taxon>Streptophyta</taxon>
        <taxon>Embryophyta</taxon>
        <taxon>Tracheophyta</taxon>
        <taxon>Spermatophyta</taxon>
        <taxon>Magnoliopsida</taxon>
        <taxon>Liliopsida</taxon>
        <taxon>Arecaceae</taxon>
        <taxon>Arecoideae</taxon>
        <taxon>Cocoseae</taxon>
        <taxon>Attaleinae</taxon>
        <taxon>Cocos</taxon>
    </lineage>
</organism>
<evidence type="ECO:0000313" key="2">
    <source>
        <dbReference type="EMBL" id="KAG1327223.1"/>
    </source>
</evidence>